<reference evidence="12 14" key="1">
    <citation type="submission" date="2015-10" db="EMBL/GenBank/DDBJ databases">
        <title>The cercosporin biosynthetic gene cluster was horizontally transferred to several fungal lineages and shown to be expanded in Cercospora beticola based on microsynteny with recipient genomes.</title>
        <authorList>
            <person name="De Jonge R."/>
            <person name="Ebert M.K."/>
            <person name="Suttle J.C."/>
            <person name="Jurick Ii W.M."/>
            <person name="Secor G.A."/>
            <person name="Thomma B.P."/>
            <person name="Van De Peer Y."/>
            <person name="Bolton M.D."/>
        </authorList>
    </citation>
    <scope>NUCLEOTIDE SEQUENCE [LARGE SCALE GENOMIC DNA]</scope>
    <source>
        <strain evidence="12 14">09-40</strain>
    </source>
</reference>
<organism evidence="12 14">
    <name type="scientific">Cercospora beticola</name>
    <name type="common">Sugarbeet leaf spot fungus</name>
    <dbReference type="NCBI Taxonomy" id="122368"/>
    <lineage>
        <taxon>Eukaryota</taxon>
        <taxon>Fungi</taxon>
        <taxon>Dikarya</taxon>
        <taxon>Ascomycota</taxon>
        <taxon>Pezizomycotina</taxon>
        <taxon>Dothideomycetes</taxon>
        <taxon>Dothideomycetidae</taxon>
        <taxon>Mycosphaerellales</taxon>
        <taxon>Mycosphaerellaceae</taxon>
        <taxon>Cercospora</taxon>
    </lineage>
</organism>
<evidence type="ECO:0000256" key="8">
    <source>
        <dbReference type="SAM" id="SignalP"/>
    </source>
</evidence>
<comment type="similarity">
    <text evidence="1">Belongs to the multicopper oxidase family.</text>
</comment>
<proteinExistence type="inferred from homology"/>
<feature type="compositionally biased region" description="Basic and acidic residues" evidence="7">
    <location>
        <begin position="610"/>
        <end position="622"/>
    </location>
</feature>
<protein>
    <submittedName>
        <fullName evidence="12">Laccase-1</fullName>
    </submittedName>
</protein>
<accession>A0A2G5HCZ4</accession>
<dbReference type="InterPro" id="IPR002355">
    <property type="entry name" value="Cu_oxidase_Cu_BS"/>
</dbReference>
<dbReference type="PROSITE" id="PS00080">
    <property type="entry name" value="MULTICOPPER_OXIDASE2"/>
    <property type="match status" value="1"/>
</dbReference>
<gene>
    <name evidence="12" type="ORF">CB0940_10916</name>
    <name evidence="13" type="ORF">RHO25_012407</name>
</gene>
<dbReference type="InterPro" id="IPR045087">
    <property type="entry name" value="Cu-oxidase_fam"/>
</dbReference>
<keyword evidence="15" id="KW-1185">Reference proteome</keyword>
<dbReference type="InterPro" id="IPR011707">
    <property type="entry name" value="Cu-oxidase-like_N"/>
</dbReference>
<evidence type="ECO:0000313" key="12">
    <source>
        <dbReference type="EMBL" id="PIA90434.1"/>
    </source>
</evidence>
<evidence type="ECO:0000259" key="9">
    <source>
        <dbReference type="Pfam" id="PF00394"/>
    </source>
</evidence>
<dbReference type="EMBL" id="LKMD01000107">
    <property type="protein sequence ID" value="PIA90434.1"/>
    <property type="molecule type" value="Genomic_DNA"/>
</dbReference>
<name>A0A2G5HCZ4_CERBT</name>
<dbReference type="SUPFAM" id="SSF49503">
    <property type="entry name" value="Cupredoxins"/>
    <property type="match status" value="3"/>
</dbReference>
<dbReference type="PANTHER" id="PTHR11709">
    <property type="entry name" value="MULTI-COPPER OXIDASE"/>
    <property type="match status" value="1"/>
</dbReference>
<feature type="domain" description="Plastocyanin-like" evidence="10">
    <location>
        <begin position="470"/>
        <end position="585"/>
    </location>
</feature>
<dbReference type="GO" id="GO:0016491">
    <property type="term" value="F:oxidoreductase activity"/>
    <property type="evidence" value="ECO:0007669"/>
    <property type="project" value="UniProtKB-KW"/>
</dbReference>
<evidence type="ECO:0000256" key="1">
    <source>
        <dbReference type="ARBA" id="ARBA00010609"/>
    </source>
</evidence>
<dbReference type="Proteomes" id="UP000230605">
    <property type="component" value="Chromosome 9"/>
</dbReference>
<feature type="domain" description="Plastocyanin-like" evidence="9">
    <location>
        <begin position="174"/>
        <end position="375"/>
    </location>
</feature>
<keyword evidence="6" id="KW-0325">Glycoprotein</keyword>
<dbReference type="InterPro" id="IPR008972">
    <property type="entry name" value="Cupredoxin"/>
</dbReference>
<feature type="chain" id="PRO_5013660271" evidence="8">
    <location>
        <begin position="22"/>
        <end position="622"/>
    </location>
</feature>
<dbReference type="CDD" id="cd13898">
    <property type="entry name" value="CuRO_3_Abr2_like"/>
    <property type="match status" value="1"/>
</dbReference>
<dbReference type="Proteomes" id="UP001302367">
    <property type="component" value="Chromosome 9"/>
</dbReference>
<dbReference type="PANTHER" id="PTHR11709:SF488">
    <property type="entry name" value="LACCASE-RELATED"/>
    <property type="match status" value="1"/>
</dbReference>
<dbReference type="GO" id="GO:0005507">
    <property type="term" value="F:copper ion binding"/>
    <property type="evidence" value="ECO:0007669"/>
    <property type="project" value="InterPro"/>
</dbReference>
<dbReference type="AlphaFoldDB" id="A0A2G5HCZ4"/>
<keyword evidence="3 8" id="KW-0732">Signal</keyword>
<keyword evidence="5" id="KW-0186">Copper</keyword>
<dbReference type="PROSITE" id="PS00079">
    <property type="entry name" value="MULTICOPPER_OXIDASE1"/>
    <property type="match status" value="1"/>
</dbReference>
<dbReference type="InterPro" id="IPR011706">
    <property type="entry name" value="Cu-oxidase_C"/>
</dbReference>
<feature type="signal peptide" evidence="8">
    <location>
        <begin position="1"/>
        <end position="21"/>
    </location>
</feature>
<dbReference type="CDD" id="cd13850">
    <property type="entry name" value="CuRO_1_Abr2_like"/>
    <property type="match status" value="1"/>
</dbReference>
<reference evidence="13 15" key="2">
    <citation type="submission" date="2023-09" db="EMBL/GenBank/DDBJ databases">
        <title>Complete-Gapless Cercospora beticola genome.</title>
        <authorList>
            <person name="Wyatt N.A."/>
            <person name="Spanner R.E."/>
            <person name="Bolton M.D."/>
        </authorList>
    </citation>
    <scope>NUCLEOTIDE SEQUENCE [LARGE SCALE GENOMIC DNA]</scope>
    <source>
        <strain evidence="13">Cb09-40</strain>
    </source>
</reference>
<dbReference type="Pfam" id="PF07731">
    <property type="entry name" value="Cu-oxidase_2"/>
    <property type="match status" value="1"/>
</dbReference>
<dbReference type="EMBL" id="CP134192">
    <property type="protein sequence ID" value="WPB07743.1"/>
    <property type="molecule type" value="Genomic_DNA"/>
</dbReference>
<dbReference type="OrthoDB" id="2121828at2759"/>
<evidence type="ECO:0000256" key="6">
    <source>
        <dbReference type="ARBA" id="ARBA00023180"/>
    </source>
</evidence>
<evidence type="ECO:0000313" key="15">
    <source>
        <dbReference type="Proteomes" id="UP001302367"/>
    </source>
</evidence>
<dbReference type="Pfam" id="PF00394">
    <property type="entry name" value="Cu-oxidase"/>
    <property type="match status" value="1"/>
</dbReference>
<dbReference type="InterPro" id="IPR033138">
    <property type="entry name" value="Cu_oxidase_CS"/>
</dbReference>
<dbReference type="Gene3D" id="2.60.40.420">
    <property type="entry name" value="Cupredoxins - blue copper proteins"/>
    <property type="match status" value="3"/>
</dbReference>
<keyword evidence="2" id="KW-0479">Metal-binding</keyword>
<evidence type="ECO:0000259" key="10">
    <source>
        <dbReference type="Pfam" id="PF07731"/>
    </source>
</evidence>
<evidence type="ECO:0000256" key="3">
    <source>
        <dbReference type="ARBA" id="ARBA00022729"/>
    </source>
</evidence>
<keyword evidence="4" id="KW-0560">Oxidoreductase</keyword>
<evidence type="ECO:0000313" key="14">
    <source>
        <dbReference type="Proteomes" id="UP000230605"/>
    </source>
</evidence>
<dbReference type="InterPro" id="IPR001117">
    <property type="entry name" value="Cu-oxidase_2nd"/>
</dbReference>
<feature type="region of interest" description="Disordered" evidence="7">
    <location>
        <begin position="600"/>
        <end position="622"/>
    </location>
</feature>
<evidence type="ECO:0000256" key="2">
    <source>
        <dbReference type="ARBA" id="ARBA00022723"/>
    </source>
</evidence>
<evidence type="ECO:0000259" key="11">
    <source>
        <dbReference type="Pfam" id="PF07732"/>
    </source>
</evidence>
<evidence type="ECO:0000313" key="13">
    <source>
        <dbReference type="EMBL" id="WPB07743.1"/>
    </source>
</evidence>
<dbReference type="Pfam" id="PF07732">
    <property type="entry name" value="Cu-oxidase_3"/>
    <property type="match status" value="1"/>
</dbReference>
<evidence type="ECO:0000256" key="7">
    <source>
        <dbReference type="SAM" id="MobiDB-lite"/>
    </source>
</evidence>
<sequence>MELFKPPLVLTLAALFEVASGRTVHFSVEIEAGLLDPTKNGPRPGILVDGTFPGPQLRLRVGDEVEFLVVNSYSQEVAIHFHGIKQSTTPWSDGVPGVTQSAIRPGSSFLYRWRAEEAGTSFYHGHTRGHIMDGLYGAIIIEPDTYARRPFHLISRSAQEQKAMVAAEARIEALLLADYTHMAFEEFDRVQSDANVEILCMDSIIVNGGGAEYCPSRKEIDSVTDVMTWKLLDLVNVTGGMTNKGCLPPLQIVQGDFDLNLTALPPRVFDECKPGSAVNSNYTVSVDSQKSWAALSFINAGAQHPLLVSIDNHPLHVFSVDGQYVRPFTTDQVAVGNGNRIHVLLELDQTPGRHTIRIAHQLPNQIVAGFAHLVYDGIDRPAKSDSNFNYAGRALPGVKDVTLFDETMSVPYPPVHPAPQSNRTHKLLLKKLGAPHTSGEWTLSGVSGYNRSSEHADPPLLFNLTEETSDLLVRTRKNEWVDLIVETEGPISRYHPMHKHGNKFFVLGFGTGRYPWDTVEEGMQALPAGSFNLQNPPYLDTVRTKTSMTGAWLALRYKVEQSGPWMFHCHIQPHLSGGMGMVILDGVDNWPETPKMYIERNGFDQRPAGKKLDPIDHGELKS</sequence>
<feature type="domain" description="Plastocyanin-like" evidence="11">
    <location>
        <begin position="37"/>
        <end position="144"/>
    </location>
</feature>
<evidence type="ECO:0000256" key="4">
    <source>
        <dbReference type="ARBA" id="ARBA00023002"/>
    </source>
</evidence>
<evidence type="ECO:0000256" key="5">
    <source>
        <dbReference type="ARBA" id="ARBA00023008"/>
    </source>
</evidence>